<dbReference type="SUPFAM" id="SSF48403">
    <property type="entry name" value="Ankyrin repeat"/>
    <property type="match status" value="2"/>
</dbReference>
<feature type="repeat" description="ANK" evidence="3">
    <location>
        <begin position="31"/>
        <end position="63"/>
    </location>
</feature>
<keyword evidence="2 3" id="KW-0040">ANK repeat</keyword>
<dbReference type="GO" id="GO:0005737">
    <property type="term" value="C:cytoplasm"/>
    <property type="evidence" value="ECO:0007669"/>
    <property type="project" value="TreeGrafter"/>
</dbReference>
<dbReference type="Gene3D" id="1.25.40.20">
    <property type="entry name" value="Ankyrin repeat-containing domain"/>
    <property type="match status" value="2"/>
</dbReference>
<accession>A0A6B1DU90</accession>
<dbReference type="AlphaFoldDB" id="A0A6B1DU90"/>
<keyword evidence="1" id="KW-0677">Repeat</keyword>
<dbReference type="InterPro" id="IPR002110">
    <property type="entry name" value="Ankyrin_rpt"/>
</dbReference>
<organism evidence="4">
    <name type="scientific">Caldilineaceae bacterium SB0662_bin_9</name>
    <dbReference type="NCBI Taxonomy" id="2605258"/>
    <lineage>
        <taxon>Bacteria</taxon>
        <taxon>Bacillati</taxon>
        <taxon>Chloroflexota</taxon>
        <taxon>Caldilineae</taxon>
        <taxon>Caldilineales</taxon>
        <taxon>Caldilineaceae</taxon>
    </lineage>
</organism>
<reference evidence="4" key="1">
    <citation type="submission" date="2019-09" db="EMBL/GenBank/DDBJ databases">
        <title>Characterisation of the sponge microbiome using genome-centric metagenomics.</title>
        <authorList>
            <person name="Engelberts J.P."/>
            <person name="Robbins S.J."/>
            <person name="De Goeij J.M."/>
            <person name="Aranda M."/>
            <person name="Bell S.C."/>
            <person name="Webster N.S."/>
        </authorList>
    </citation>
    <scope>NUCLEOTIDE SEQUENCE</scope>
    <source>
        <strain evidence="4">SB0662_bin_9</strain>
    </source>
</reference>
<comment type="caution">
    <text evidence="4">The sequence shown here is derived from an EMBL/GenBank/DDBJ whole genome shotgun (WGS) entry which is preliminary data.</text>
</comment>
<evidence type="ECO:0000313" key="4">
    <source>
        <dbReference type="EMBL" id="MYD90375.1"/>
    </source>
</evidence>
<proteinExistence type="predicted"/>
<gene>
    <name evidence="4" type="ORF">F4Y08_08595</name>
</gene>
<dbReference type="PROSITE" id="PS50088">
    <property type="entry name" value="ANK_REPEAT"/>
    <property type="match status" value="2"/>
</dbReference>
<dbReference type="EMBL" id="VXPY01000059">
    <property type="protein sequence ID" value="MYD90375.1"/>
    <property type="molecule type" value="Genomic_DNA"/>
</dbReference>
<evidence type="ECO:0008006" key="5">
    <source>
        <dbReference type="Google" id="ProtNLM"/>
    </source>
</evidence>
<evidence type="ECO:0000256" key="1">
    <source>
        <dbReference type="ARBA" id="ARBA00022737"/>
    </source>
</evidence>
<dbReference type="Pfam" id="PF12796">
    <property type="entry name" value="Ank_2"/>
    <property type="match status" value="2"/>
</dbReference>
<dbReference type="PANTHER" id="PTHR24198">
    <property type="entry name" value="ANKYRIN REPEAT AND PROTEIN KINASE DOMAIN-CONTAINING PROTEIN"/>
    <property type="match status" value="1"/>
</dbReference>
<dbReference type="SMART" id="SM00248">
    <property type="entry name" value="ANK"/>
    <property type="match status" value="6"/>
</dbReference>
<dbReference type="PANTHER" id="PTHR24198:SF165">
    <property type="entry name" value="ANKYRIN REPEAT-CONTAINING PROTEIN-RELATED"/>
    <property type="match status" value="1"/>
</dbReference>
<name>A0A6B1DU90_9CHLR</name>
<feature type="repeat" description="ANK" evidence="3">
    <location>
        <begin position="311"/>
        <end position="344"/>
    </location>
</feature>
<evidence type="ECO:0000256" key="2">
    <source>
        <dbReference type="ARBA" id="ARBA00023043"/>
    </source>
</evidence>
<evidence type="ECO:0000256" key="3">
    <source>
        <dbReference type="PROSITE-ProRule" id="PRU00023"/>
    </source>
</evidence>
<protein>
    <recommendedName>
        <fullName evidence="5">Ankyrin repeat domain-containing protein</fullName>
    </recommendedName>
</protein>
<dbReference type="InterPro" id="IPR036770">
    <property type="entry name" value="Ankyrin_rpt-contain_sf"/>
</dbReference>
<sequence length="373" mass="40435">MTTAKELATAAGNGDLDTMRSLLAADGSLATTWQPVMEACFRGRPEALQLLLEHGADPNVKSRSSHHYRPLHRTVEHKKTMPKHEGHMQVVEILLNAGADPLLPGSPWLISAVALCATGDSTEFLPLLMDRIPADLDIFHAAVLGHFQRVEELLAGNPALAASHDPDTRIWTDERGWSALLYCTRSCLGRNDKAKAKKLAATARCLLAHGADPNGCIEHAIHSGNLEIMETLLEAGASVADDDTLNHAACDGQFEMLELLLKHGTRLDGTRGTEHHGGYTPLGCAVSCRSLQGVRWFLEQGQDPNHIKSQANENCLHVAVHYGASNRMLQLLLDFGTRLDQKDASGFTPLDRARAKKRTKAIPFLKAAAAGTP</sequence>